<reference evidence="1 2" key="1">
    <citation type="journal article" date="2019" name="Nat. Commun.">
        <title>A new type of DNA phosphorothioation-based antiviral system in archaea.</title>
        <authorList>
            <person name="Xiong L."/>
            <person name="Liu S."/>
            <person name="Chen S."/>
            <person name="Xiao Y."/>
            <person name="Zhu B."/>
            <person name="Gao Y."/>
            <person name="Zhang Y."/>
            <person name="Chen B."/>
            <person name="Luo J."/>
            <person name="Deng Z."/>
            <person name="Chen X."/>
            <person name="Wang L."/>
            <person name="Chen S."/>
        </authorList>
    </citation>
    <scope>NUCLEOTIDE SEQUENCE [LARGE SCALE GENOMIC DNA]</scope>
    <source>
        <strain evidence="1 2">JCM 10635</strain>
        <plasmid evidence="1 2">unnamed2</plasmid>
    </source>
</reference>
<sequence>MVVWECPSNPREASGLDPEVVHWKTLDILGWEYRVILETVDTLDTVVGSGVRKGDESVFSSATFERVVSLRHRAPTEGRDTAR</sequence>
<dbReference type="Proteomes" id="UP000296822">
    <property type="component" value="Plasmid unnamed2"/>
</dbReference>
<dbReference type="KEGG" id="nbg:DV706_19875"/>
<evidence type="ECO:0000313" key="1">
    <source>
        <dbReference type="EMBL" id="QCC56800.1"/>
    </source>
</evidence>
<geneLocation type="plasmid" evidence="1">
    <name>unnamed2</name>
</geneLocation>
<dbReference type="AlphaFoldDB" id="A0A4D6HSS8"/>
<proteinExistence type="predicted"/>
<name>A0A4D6HSS8_9EURY</name>
<gene>
    <name evidence="1" type="ORF">DV706_19875</name>
</gene>
<protein>
    <submittedName>
        <fullName evidence="1">Uncharacterized protein</fullName>
    </submittedName>
</protein>
<evidence type="ECO:0000313" key="2">
    <source>
        <dbReference type="Proteomes" id="UP000296822"/>
    </source>
</evidence>
<organism evidence="1 2">
    <name type="scientific">Natronorubrum bangense</name>
    <dbReference type="NCBI Taxonomy" id="61858"/>
    <lineage>
        <taxon>Archaea</taxon>
        <taxon>Methanobacteriati</taxon>
        <taxon>Methanobacteriota</taxon>
        <taxon>Stenosarchaea group</taxon>
        <taxon>Halobacteria</taxon>
        <taxon>Halobacteriales</taxon>
        <taxon>Natrialbaceae</taxon>
        <taxon>Natronorubrum</taxon>
    </lineage>
</organism>
<dbReference type="EMBL" id="CP031307">
    <property type="protein sequence ID" value="QCC56800.1"/>
    <property type="molecule type" value="Genomic_DNA"/>
</dbReference>
<keyword evidence="1" id="KW-0614">Plasmid</keyword>
<accession>A0A4D6HSS8</accession>